<feature type="domain" description="Kinesin motor" evidence="10">
    <location>
        <begin position="1"/>
        <end position="129"/>
    </location>
</feature>
<dbReference type="GO" id="GO:0005874">
    <property type="term" value="C:microtubule"/>
    <property type="evidence" value="ECO:0007669"/>
    <property type="project" value="UniProtKB-KW"/>
</dbReference>
<feature type="coiled-coil region" evidence="9">
    <location>
        <begin position="144"/>
        <end position="214"/>
    </location>
</feature>
<dbReference type="InterPro" id="IPR001752">
    <property type="entry name" value="Kinesin_motor_dom"/>
</dbReference>
<evidence type="ECO:0000256" key="7">
    <source>
        <dbReference type="PROSITE-ProRule" id="PRU00283"/>
    </source>
</evidence>
<dbReference type="PROSITE" id="PS50067">
    <property type="entry name" value="KINESIN_MOTOR_2"/>
    <property type="match status" value="1"/>
</dbReference>
<keyword evidence="6" id="KW-0206">Cytoskeleton</keyword>
<dbReference type="Gene3D" id="1.20.5.340">
    <property type="match status" value="1"/>
</dbReference>
<keyword evidence="5 9" id="KW-0175">Coiled coil</keyword>
<dbReference type="GO" id="GO:0003777">
    <property type="term" value="F:microtubule motor activity"/>
    <property type="evidence" value="ECO:0007669"/>
    <property type="project" value="InterPro"/>
</dbReference>
<dbReference type="PRINTS" id="PR00380">
    <property type="entry name" value="KINESINHEAVY"/>
</dbReference>
<gene>
    <name evidence="11" type="ORF">X975_00562</name>
</gene>
<organism evidence="11 12">
    <name type="scientific">Stegodyphus mimosarum</name>
    <name type="common">African social velvet spider</name>
    <dbReference type="NCBI Taxonomy" id="407821"/>
    <lineage>
        <taxon>Eukaryota</taxon>
        <taxon>Metazoa</taxon>
        <taxon>Ecdysozoa</taxon>
        <taxon>Arthropoda</taxon>
        <taxon>Chelicerata</taxon>
        <taxon>Arachnida</taxon>
        <taxon>Araneae</taxon>
        <taxon>Araneomorphae</taxon>
        <taxon>Entelegynae</taxon>
        <taxon>Eresoidea</taxon>
        <taxon>Eresidae</taxon>
        <taxon>Stegodyphus</taxon>
    </lineage>
</organism>
<keyword evidence="4 8" id="KW-0067">ATP-binding</keyword>
<evidence type="ECO:0000313" key="11">
    <source>
        <dbReference type="EMBL" id="KFM69181.1"/>
    </source>
</evidence>
<evidence type="ECO:0000256" key="8">
    <source>
        <dbReference type="RuleBase" id="RU000394"/>
    </source>
</evidence>
<dbReference type="GO" id="GO:0005875">
    <property type="term" value="C:microtubule associated complex"/>
    <property type="evidence" value="ECO:0007669"/>
    <property type="project" value="TreeGrafter"/>
</dbReference>
<comment type="subcellular location">
    <subcellularLocation>
        <location evidence="1">Cytoplasm</location>
        <location evidence="1">Cytoskeleton</location>
    </subcellularLocation>
</comment>
<dbReference type="PANTHER" id="PTHR47969:SF15">
    <property type="entry name" value="CHROMOSOME-ASSOCIATED KINESIN KIF4A-RELATED"/>
    <property type="match status" value="1"/>
</dbReference>
<evidence type="ECO:0000256" key="9">
    <source>
        <dbReference type="SAM" id="Coils"/>
    </source>
</evidence>
<dbReference type="GO" id="GO:0051231">
    <property type="term" value="P:spindle elongation"/>
    <property type="evidence" value="ECO:0007669"/>
    <property type="project" value="TreeGrafter"/>
</dbReference>
<evidence type="ECO:0000256" key="5">
    <source>
        <dbReference type="ARBA" id="ARBA00023054"/>
    </source>
</evidence>
<dbReference type="EMBL" id="KK116956">
    <property type="protein sequence ID" value="KFM69181.1"/>
    <property type="molecule type" value="Genomic_DNA"/>
</dbReference>
<dbReference type="InterPro" id="IPR027640">
    <property type="entry name" value="Kinesin-like_fam"/>
</dbReference>
<dbReference type="PANTHER" id="PTHR47969">
    <property type="entry name" value="CHROMOSOME-ASSOCIATED KINESIN KIF4A-RELATED"/>
    <property type="match status" value="1"/>
</dbReference>
<comment type="caution">
    <text evidence="7">Lacks conserved residue(s) required for the propagation of feature annotation.</text>
</comment>
<dbReference type="OMA" id="ERCFELM"/>
<name>A0A087TVP2_STEMI</name>
<dbReference type="GO" id="GO:0007018">
    <property type="term" value="P:microtubule-based movement"/>
    <property type="evidence" value="ECO:0007669"/>
    <property type="project" value="InterPro"/>
</dbReference>
<protein>
    <recommendedName>
        <fullName evidence="8">Kinesin-like protein</fullName>
    </recommendedName>
</protein>
<evidence type="ECO:0000256" key="3">
    <source>
        <dbReference type="ARBA" id="ARBA00022741"/>
    </source>
</evidence>
<evidence type="ECO:0000256" key="4">
    <source>
        <dbReference type="ARBA" id="ARBA00022840"/>
    </source>
</evidence>
<dbReference type="Proteomes" id="UP000054359">
    <property type="component" value="Unassembled WGS sequence"/>
</dbReference>
<keyword evidence="2" id="KW-0963">Cytoplasm</keyword>
<evidence type="ECO:0000256" key="6">
    <source>
        <dbReference type="ARBA" id="ARBA00023212"/>
    </source>
</evidence>
<evidence type="ECO:0000256" key="1">
    <source>
        <dbReference type="ARBA" id="ARBA00004245"/>
    </source>
</evidence>
<keyword evidence="3 8" id="KW-0547">Nucleotide-binding</keyword>
<dbReference type="AlphaFoldDB" id="A0A087TVP2"/>
<keyword evidence="8" id="KW-0493">Microtubule</keyword>
<feature type="non-terminal residue" evidence="11">
    <location>
        <position position="279"/>
    </location>
</feature>
<dbReference type="InterPro" id="IPR019821">
    <property type="entry name" value="Kinesin_motor_CS"/>
</dbReference>
<dbReference type="GO" id="GO:0008017">
    <property type="term" value="F:microtubule binding"/>
    <property type="evidence" value="ECO:0007669"/>
    <property type="project" value="InterPro"/>
</dbReference>
<dbReference type="InterPro" id="IPR036961">
    <property type="entry name" value="Kinesin_motor_dom_sf"/>
</dbReference>
<dbReference type="GO" id="GO:0007052">
    <property type="term" value="P:mitotic spindle organization"/>
    <property type="evidence" value="ECO:0007669"/>
    <property type="project" value="TreeGrafter"/>
</dbReference>
<evidence type="ECO:0000259" key="10">
    <source>
        <dbReference type="PROSITE" id="PS50067"/>
    </source>
</evidence>
<keyword evidence="8" id="KW-0505">Motor protein</keyword>
<keyword evidence="12" id="KW-1185">Reference proteome</keyword>
<accession>A0A087TVP2</accession>
<dbReference type="InterPro" id="IPR027417">
    <property type="entry name" value="P-loop_NTPase"/>
</dbReference>
<reference evidence="11 12" key="1">
    <citation type="submission" date="2013-11" db="EMBL/GenBank/DDBJ databases">
        <title>Genome sequencing of Stegodyphus mimosarum.</title>
        <authorList>
            <person name="Bechsgaard J."/>
        </authorList>
    </citation>
    <scope>NUCLEOTIDE SEQUENCE [LARGE SCALE GENOMIC DNA]</scope>
</reference>
<evidence type="ECO:0000313" key="12">
    <source>
        <dbReference type="Proteomes" id="UP000054359"/>
    </source>
</evidence>
<dbReference type="GO" id="GO:0005524">
    <property type="term" value="F:ATP binding"/>
    <property type="evidence" value="ECO:0007669"/>
    <property type="project" value="UniProtKB-KW"/>
</dbReference>
<dbReference type="Pfam" id="PF00225">
    <property type="entry name" value="Kinesin"/>
    <property type="match status" value="1"/>
</dbReference>
<dbReference type="Gene3D" id="3.40.850.10">
    <property type="entry name" value="Kinesin motor domain"/>
    <property type="match status" value="1"/>
</dbReference>
<comment type="similarity">
    <text evidence="7 8">Belongs to the TRAFAC class myosin-kinesin ATPase superfamily. Kinesin family.</text>
</comment>
<evidence type="ECO:0000256" key="2">
    <source>
        <dbReference type="ARBA" id="ARBA00022490"/>
    </source>
</evidence>
<dbReference type="SMART" id="SM00129">
    <property type="entry name" value="KISc"/>
    <property type="match status" value="1"/>
</dbReference>
<sequence length="279" mass="31445">MNLVSSRSHAIFAVHVEQTDRITLNIIRSRFQLVDLAGSERIGRSKTEGVRLKEGININLGLLSLGNVISALAEEKSHIPYRDSKLTRLLMDTLGGNCHTLLIACVNPSTDSTEETVNTLRYAGRARRIRNTPVVNNDPPEVQIQKLKERIRVLEAQLYELQSTGIIKDSSENSDLRVNIKALQNQLQAALEKIANLMENKIQVEEKFEILGEKVKALYEEIVLCVTNLSSELEEYPNANSAVQKIKERCFELMEEICKDIRSTEVMEIKDTGINVESK</sequence>
<dbReference type="STRING" id="407821.A0A087TVP2"/>
<dbReference type="SUPFAM" id="SSF52540">
    <property type="entry name" value="P-loop containing nucleoside triphosphate hydrolases"/>
    <property type="match status" value="1"/>
</dbReference>
<dbReference type="PROSITE" id="PS00411">
    <property type="entry name" value="KINESIN_MOTOR_1"/>
    <property type="match status" value="1"/>
</dbReference>
<proteinExistence type="inferred from homology"/>
<dbReference type="OrthoDB" id="6419449at2759"/>